<dbReference type="GO" id="GO:0015074">
    <property type="term" value="P:DNA integration"/>
    <property type="evidence" value="ECO:0007669"/>
    <property type="project" value="InterPro"/>
</dbReference>
<dbReference type="Proteomes" id="UP000230551">
    <property type="component" value="Unassembled WGS sequence"/>
</dbReference>
<evidence type="ECO:0000256" key="1">
    <source>
        <dbReference type="ARBA" id="ARBA00023125"/>
    </source>
</evidence>
<dbReference type="EMBL" id="PDCN02000007">
    <property type="protein sequence ID" value="PIB75986.1"/>
    <property type="molecule type" value="Genomic_DNA"/>
</dbReference>
<keyword evidence="4" id="KW-1185">Reference proteome</keyword>
<gene>
    <name evidence="3" type="ORF">CQY22_007770</name>
</gene>
<reference evidence="3 4" key="1">
    <citation type="journal article" date="2017" name="Infect. Genet. Evol.">
        <title>The new phylogeny of the genus Mycobacterium: The old and the news.</title>
        <authorList>
            <person name="Tortoli E."/>
            <person name="Fedrizzi T."/>
            <person name="Meehan C.J."/>
            <person name="Trovato A."/>
            <person name="Grottola A."/>
            <person name="Giacobazzi E."/>
            <person name="Serpini G.F."/>
            <person name="Tagliazucchi S."/>
            <person name="Fabio A."/>
            <person name="Bettua C."/>
            <person name="Bertorelli R."/>
            <person name="Frascaro F."/>
            <person name="De Sanctis V."/>
            <person name="Pecorari M."/>
            <person name="Jousson O."/>
            <person name="Segata N."/>
            <person name="Cirillo D.M."/>
        </authorList>
    </citation>
    <scope>NUCLEOTIDE SEQUENCE [LARGE SCALE GENOMIC DNA]</scope>
    <source>
        <strain evidence="3 4">CIP1034565</strain>
    </source>
</reference>
<evidence type="ECO:0000313" key="4">
    <source>
        <dbReference type="Proteomes" id="UP000230551"/>
    </source>
</evidence>
<comment type="caution">
    <text evidence="3">The sequence shown here is derived from an EMBL/GenBank/DDBJ whole genome shotgun (WGS) entry which is preliminary data.</text>
</comment>
<dbReference type="SUPFAM" id="SSF56349">
    <property type="entry name" value="DNA breaking-rejoining enzymes"/>
    <property type="match status" value="1"/>
</dbReference>
<accession>A0A2G5PCD0</accession>
<dbReference type="InterPro" id="IPR010998">
    <property type="entry name" value="Integrase_recombinase_N"/>
</dbReference>
<name>A0A2G5PCD0_9MYCO</name>
<dbReference type="Pfam" id="PF14659">
    <property type="entry name" value="Phage_int_SAM_3"/>
    <property type="match status" value="1"/>
</dbReference>
<evidence type="ECO:0000313" key="3">
    <source>
        <dbReference type="EMBL" id="PIB75986.1"/>
    </source>
</evidence>
<dbReference type="Gene3D" id="1.10.150.130">
    <property type="match status" value="1"/>
</dbReference>
<dbReference type="STRING" id="85968.GCA_900073015_02893"/>
<dbReference type="InterPro" id="IPR011010">
    <property type="entry name" value="DNA_brk_join_enz"/>
</dbReference>
<dbReference type="InterPro" id="IPR004107">
    <property type="entry name" value="Integrase_SAM-like_N"/>
</dbReference>
<feature type="domain" description="Integrase SAM-like N-terminal" evidence="2">
    <location>
        <begin position="16"/>
        <end position="69"/>
    </location>
</feature>
<keyword evidence="1" id="KW-0238">DNA-binding</keyword>
<protein>
    <recommendedName>
        <fullName evidence="2">Integrase SAM-like N-terminal domain-containing protein</fullName>
    </recommendedName>
</protein>
<dbReference type="AlphaFoldDB" id="A0A2G5PCD0"/>
<sequence length="96" mass="11115">MRDADEGRVVRPTARTFAQFFDEWFAGVQPTLDATTWQSWKDYARLYVVPRIGGKRLQQLNEPDLLNLYGQLLAEGRIKPDRDSIMYVSGHVFPQV</sequence>
<dbReference type="GO" id="GO:0003677">
    <property type="term" value="F:DNA binding"/>
    <property type="evidence" value="ECO:0007669"/>
    <property type="project" value="UniProtKB-KW"/>
</dbReference>
<evidence type="ECO:0000259" key="2">
    <source>
        <dbReference type="Pfam" id="PF14659"/>
    </source>
</evidence>
<organism evidence="3 4">
    <name type="scientific">Mycolicibacterium brumae</name>
    <dbReference type="NCBI Taxonomy" id="85968"/>
    <lineage>
        <taxon>Bacteria</taxon>
        <taxon>Bacillati</taxon>
        <taxon>Actinomycetota</taxon>
        <taxon>Actinomycetes</taxon>
        <taxon>Mycobacteriales</taxon>
        <taxon>Mycobacteriaceae</taxon>
        <taxon>Mycolicibacterium</taxon>
    </lineage>
</organism>
<proteinExistence type="predicted"/>